<comment type="caution">
    <text evidence="2">The sequence shown here is derived from an EMBL/GenBank/DDBJ whole genome shotgun (WGS) entry which is preliminary data.</text>
</comment>
<protein>
    <submittedName>
        <fullName evidence="2">Uncharacterized protein</fullName>
    </submittedName>
</protein>
<name>A0ABR8UET2_9GAMM</name>
<feature type="compositionally biased region" description="Low complexity" evidence="1">
    <location>
        <begin position="50"/>
        <end position="69"/>
    </location>
</feature>
<organism evidence="2 3">
    <name type="scientific">Luteimonas colneyensis</name>
    <dbReference type="NCBI Taxonomy" id="2762230"/>
    <lineage>
        <taxon>Bacteria</taxon>
        <taxon>Pseudomonadati</taxon>
        <taxon>Pseudomonadota</taxon>
        <taxon>Gammaproteobacteria</taxon>
        <taxon>Lysobacterales</taxon>
        <taxon>Lysobacteraceae</taxon>
        <taxon>Luteimonas</taxon>
    </lineage>
</organism>
<evidence type="ECO:0000256" key="1">
    <source>
        <dbReference type="SAM" id="MobiDB-lite"/>
    </source>
</evidence>
<feature type="region of interest" description="Disordered" evidence="1">
    <location>
        <begin position="50"/>
        <end position="70"/>
    </location>
</feature>
<reference evidence="2 3" key="1">
    <citation type="submission" date="2020-08" db="EMBL/GenBank/DDBJ databases">
        <title>A Genomic Blueprint of the Chicken Gut Microbiome.</title>
        <authorList>
            <person name="Gilroy R."/>
            <person name="Ravi A."/>
            <person name="Getino M."/>
            <person name="Pursley I."/>
            <person name="Horton D.L."/>
            <person name="Alikhan N.-F."/>
            <person name="Baker D."/>
            <person name="Gharbi K."/>
            <person name="Hall N."/>
            <person name="Watson M."/>
            <person name="Adriaenssens E.M."/>
            <person name="Foster-Nyarko E."/>
            <person name="Jarju S."/>
            <person name="Secka A."/>
            <person name="Antonio M."/>
            <person name="Oren A."/>
            <person name="Chaudhuri R."/>
            <person name="La Ragione R.M."/>
            <person name="Hildebrand F."/>
            <person name="Pallen M.J."/>
        </authorList>
    </citation>
    <scope>NUCLEOTIDE SEQUENCE [LARGE SCALE GENOMIC DNA]</scope>
    <source>
        <strain evidence="2 3">Sa2BVA3</strain>
    </source>
</reference>
<sequence>MKPGNRLPLIAAAAIVVAVVAGTFFLRGGRTPPAAVPDAVVATQDSAPSPVVASPAAARPAPAGAGRPATNEAMIEQLDQRARRREEHLARTAALKEQSAQRYASEQVDPAWAPGKITELNGIAADPAFEVAGAQPSNLSIDCRSSMCRIDGQFEDAGKAEDWILLYTASVGSAMPSSVVSRIRNPDGTMRVEIYGRGR</sequence>
<dbReference type="EMBL" id="JACSQJ010000001">
    <property type="protein sequence ID" value="MBD7986522.1"/>
    <property type="molecule type" value="Genomic_DNA"/>
</dbReference>
<evidence type="ECO:0000313" key="2">
    <source>
        <dbReference type="EMBL" id="MBD7986522.1"/>
    </source>
</evidence>
<dbReference type="RefSeq" id="WP_191727803.1">
    <property type="nucleotide sequence ID" value="NZ_JACSQJ010000001.1"/>
</dbReference>
<dbReference type="Proteomes" id="UP000647183">
    <property type="component" value="Unassembled WGS sequence"/>
</dbReference>
<accession>A0ABR8UET2</accession>
<evidence type="ECO:0000313" key="3">
    <source>
        <dbReference type="Proteomes" id="UP000647183"/>
    </source>
</evidence>
<gene>
    <name evidence="2" type="ORF">H9645_00575</name>
</gene>
<proteinExistence type="predicted"/>
<keyword evidence="3" id="KW-1185">Reference proteome</keyword>